<feature type="compositionally biased region" description="Basic residues" evidence="8">
    <location>
        <begin position="188"/>
        <end position="197"/>
    </location>
</feature>
<keyword evidence="6" id="KW-0539">Nucleus</keyword>
<comment type="subcellular location">
    <subcellularLocation>
        <location evidence="1">Nucleus</location>
    </subcellularLocation>
</comment>
<evidence type="ECO:0000256" key="3">
    <source>
        <dbReference type="ARBA" id="ARBA00022737"/>
    </source>
</evidence>
<keyword evidence="4 7" id="KW-0863">Zinc-finger</keyword>
<feature type="compositionally biased region" description="Gly residues" evidence="8">
    <location>
        <begin position="97"/>
        <end position="115"/>
    </location>
</feature>
<proteinExistence type="predicted"/>
<gene>
    <name evidence="10" type="primary">ZBTB40</name>
    <name evidence="10" type="ORF">FJT64_019399</name>
</gene>
<comment type="caution">
    <text evidence="10">The sequence shown here is derived from an EMBL/GenBank/DDBJ whole genome shotgun (WGS) entry which is preliminary data.</text>
</comment>
<feature type="region of interest" description="Disordered" evidence="8">
    <location>
        <begin position="485"/>
        <end position="528"/>
    </location>
</feature>
<evidence type="ECO:0000256" key="8">
    <source>
        <dbReference type="SAM" id="MobiDB-lite"/>
    </source>
</evidence>
<feature type="region of interest" description="Disordered" evidence="8">
    <location>
        <begin position="705"/>
        <end position="746"/>
    </location>
</feature>
<evidence type="ECO:0000313" key="11">
    <source>
        <dbReference type="Proteomes" id="UP000440578"/>
    </source>
</evidence>
<organism evidence="10 11">
    <name type="scientific">Amphibalanus amphitrite</name>
    <name type="common">Striped barnacle</name>
    <name type="synonym">Balanus amphitrite</name>
    <dbReference type="NCBI Taxonomy" id="1232801"/>
    <lineage>
        <taxon>Eukaryota</taxon>
        <taxon>Metazoa</taxon>
        <taxon>Ecdysozoa</taxon>
        <taxon>Arthropoda</taxon>
        <taxon>Crustacea</taxon>
        <taxon>Multicrustacea</taxon>
        <taxon>Cirripedia</taxon>
        <taxon>Thoracica</taxon>
        <taxon>Thoracicalcarea</taxon>
        <taxon>Balanomorpha</taxon>
        <taxon>Balanoidea</taxon>
        <taxon>Balanidae</taxon>
        <taxon>Amphibalaninae</taxon>
        <taxon>Amphibalanus</taxon>
    </lineage>
</organism>
<feature type="region of interest" description="Disordered" evidence="8">
    <location>
        <begin position="357"/>
        <end position="402"/>
    </location>
</feature>
<keyword evidence="2" id="KW-0479">Metal-binding</keyword>
<dbReference type="SMART" id="SM00355">
    <property type="entry name" value="ZnF_C2H2"/>
    <property type="match status" value="5"/>
</dbReference>
<evidence type="ECO:0000256" key="5">
    <source>
        <dbReference type="ARBA" id="ARBA00022833"/>
    </source>
</evidence>
<feature type="region of interest" description="Disordered" evidence="8">
    <location>
        <begin position="180"/>
        <end position="216"/>
    </location>
</feature>
<evidence type="ECO:0000259" key="9">
    <source>
        <dbReference type="PROSITE" id="PS50157"/>
    </source>
</evidence>
<reference evidence="10 11" key="1">
    <citation type="submission" date="2019-07" db="EMBL/GenBank/DDBJ databases">
        <title>Draft genome assembly of a fouling barnacle, Amphibalanus amphitrite (Darwin, 1854): The first reference genome for Thecostraca.</title>
        <authorList>
            <person name="Kim W."/>
        </authorList>
    </citation>
    <scope>NUCLEOTIDE SEQUENCE [LARGE SCALE GENOMIC DNA]</scope>
    <source>
        <strain evidence="10">SNU_AA5</strain>
        <tissue evidence="10">Soma without cirri and trophi</tissue>
    </source>
</reference>
<dbReference type="Proteomes" id="UP000440578">
    <property type="component" value="Unassembled WGS sequence"/>
</dbReference>
<evidence type="ECO:0000256" key="2">
    <source>
        <dbReference type="ARBA" id="ARBA00022723"/>
    </source>
</evidence>
<feature type="compositionally biased region" description="Low complexity" evidence="8">
    <location>
        <begin position="817"/>
        <end position="828"/>
    </location>
</feature>
<keyword evidence="5" id="KW-0862">Zinc</keyword>
<keyword evidence="3" id="KW-0677">Repeat</keyword>
<feature type="compositionally biased region" description="Low complexity" evidence="8">
    <location>
        <begin position="116"/>
        <end position="126"/>
    </location>
</feature>
<dbReference type="InterPro" id="IPR050888">
    <property type="entry name" value="ZnF_C2H2-type_TF"/>
</dbReference>
<feature type="compositionally biased region" description="Polar residues" evidence="8">
    <location>
        <begin position="136"/>
        <end position="145"/>
    </location>
</feature>
<feature type="compositionally biased region" description="Pro residues" evidence="8">
    <location>
        <begin position="383"/>
        <end position="400"/>
    </location>
</feature>
<dbReference type="PANTHER" id="PTHR24406">
    <property type="entry name" value="TRANSCRIPTIONAL REPRESSOR CTCFL-RELATED"/>
    <property type="match status" value="1"/>
</dbReference>
<dbReference type="Gene3D" id="3.30.160.60">
    <property type="entry name" value="Classic Zinc Finger"/>
    <property type="match status" value="1"/>
</dbReference>
<evidence type="ECO:0000313" key="10">
    <source>
        <dbReference type="EMBL" id="KAF0309487.1"/>
    </source>
</evidence>
<dbReference type="GO" id="GO:0008270">
    <property type="term" value="F:zinc ion binding"/>
    <property type="evidence" value="ECO:0007669"/>
    <property type="project" value="UniProtKB-KW"/>
</dbReference>
<evidence type="ECO:0000256" key="4">
    <source>
        <dbReference type="ARBA" id="ARBA00022771"/>
    </source>
</evidence>
<feature type="compositionally biased region" description="Low complexity" evidence="8">
    <location>
        <begin position="505"/>
        <end position="528"/>
    </location>
</feature>
<accession>A0A6A4WQ59</accession>
<feature type="domain" description="C2H2-type" evidence="9">
    <location>
        <begin position="747"/>
        <end position="775"/>
    </location>
</feature>
<feature type="region of interest" description="Disordered" evidence="8">
    <location>
        <begin position="1"/>
        <end position="167"/>
    </location>
</feature>
<protein>
    <submittedName>
        <fullName evidence="10">Zinc finger and BTB domain-containing protein 40</fullName>
    </submittedName>
</protein>
<feature type="compositionally biased region" description="Low complexity" evidence="8">
    <location>
        <begin position="725"/>
        <end position="741"/>
    </location>
</feature>
<name>A0A6A4WQ59_AMPAM</name>
<feature type="region of interest" description="Disordered" evidence="8">
    <location>
        <begin position="271"/>
        <end position="292"/>
    </location>
</feature>
<dbReference type="InterPro" id="IPR013087">
    <property type="entry name" value="Znf_C2H2_type"/>
</dbReference>
<dbReference type="GO" id="GO:0005634">
    <property type="term" value="C:nucleus"/>
    <property type="evidence" value="ECO:0007669"/>
    <property type="project" value="UniProtKB-SubCell"/>
</dbReference>
<dbReference type="PROSITE" id="PS50157">
    <property type="entry name" value="ZINC_FINGER_C2H2_2"/>
    <property type="match status" value="3"/>
</dbReference>
<sequence length="957" mass="100183">MADQPMTELAVPEPAPALDSLTAADDDSRLKSEIIDELFGVPELAEPDPEPEPDPGPSRASLRTSLEEEGSPEENLDSVALNLEHALSEVFGEVEGASGGSGGGSGGGGADGGAAGDATGAATGAAQPVSGDINCQPVSNGQVESSHPPKTMKEGQQPPPAPADTAADDDDIVVLDEVIPAPSASTATKRRLRGPASKRKDFARLGPPSSRMPPVEAHVSSDSEIEVEQTWRPQEIKMMHEARRLKVGVDLRLNNVCQESSQTVRQWSVTLQQRRDARKSPQTAGAMGRGRAMVQIPASSLQRAYGSPTEQGRTASIASPHLAAKPSAGAAELAAIPDLGEKQRSQLMKLLKGNNGTSISAASVAPPRTLGRPPNRRRGALPRPAPPPIAPAPAPAPKPDTPQTIPPYCYTTSGNPDDLFSVYLSAPQQPENCFVNMQVNNQCLKVRLPPRPAATGMVFAQVMRSTMEPICEVMVDSSVFIPPPPSCEQPGIMTSRPGPKSRQVQPAQHRAQHQLAQPQAQQQQQKAQQEPAVNAYGCSKCSQRFPTSAMLEYHFSVFHQSISVGDSRDVIQCPMCTHWRGPALRLRTHVAVMHHPGTNRNFSCSICGRAWNRRAPGAHDQWLRHIMDHAQPASTAAVPQPRPPRREGARAQPTAFKQFQCPQCRAVFPDVSLFPAHWLKVHAGGSSSAAPVPVACPAGAAQSAPAQRKSAAQESRFAARFESNSTTATPTTSTAAATPSAGDEGSLRCTRCGEVFPNEPAYAQHWINAHTRVKLSAEQQAAASRAAAAAASAPAAGPASAAAAPDSSSPPPPPEPTETTGSAPAPSADGEQAPSADGEKAPSADGGQEPSAATDDSVMDVSENTAPTGPAGEVLDSAAMDTSGNEPPADVAMDGVSDEGAVPPTGTENGALTGPVPPPLDPADEVANLVPSDADFEMSEETLDRMLEQIVPVKNRK</sequence>
<feature type="domain" description="C2H2-type" evidence="9">
    <location>
        <begin position="536"/>
        <end position="559"/>
    </location>
</feature>
<feature type="compositionally biased region" description="Acidic residues" evidence="8">
    <location>
        <begin position="67"/>
        <end position="76"/>
    </location>
</feature>
<evidence type="ECO:0000256" key="6">
    <source>
        <dbReference type="ARBA" id="ARBA00023242"/>
    </source>
</evidence>
<keyword evidence="11" id="KW-1185">Reference proteome</keyword>
<dbReference type="EMBL" id="VIIS01000396">
    <property type="protein sequence ID" value="KAF0309487.1"/>
    <property type="molecule type" value="Genomic_DNA"/>
</dbReference>
<feature type="domain" description="C2H2-type" evidence="9">
    <location>
        <begin position="659"/>
        <end position="687"/>
    </location>
</feature>
<evidence type="ECO:0000256" key="1">
    <source>
        <dbReference type="ARBA" id="ARBA00004123"/>
    </source>
</evidence>
<dbReference type="AlphaFoldDB" id="A0A6A4WQ59"/>
<feature type="region of interest" description="Disordered" evidence="8">
    <location>
        <begin position="797"/>
        <end position="924"/>
    </location>
</feature>
<evidence type="ECO:0000256" key="7">
    <source>
        <dbReference type="PROSITE-ProRule" id="PRU00042"/>
    </source>
</evidence>
<feature type="region of interest" description="Disordered" evidence="8">
    <location>
        <begin position="632"/>
        <end position="652"/>
    </location>
</feature>
<dbReference type="PROSITE" id="PS00028">
    <property type="entry name" value="ZINC_FINGER_C2H2_1"/>
    <property type="match status" value="3"/>
</dbReference>
<feature type="compositionally biased region" description="Low complexity" evidence="8">
    <location>
        <begin position="797"/>
        <end position="807"/>
    </location>
</feature>